<dbReference type="AlphaFoldDB" id="A0A2R5GZL0"/>
<evidence type="ECO:0000256" key="2">
    <source>
        <dbReference type="ARBA" id="ARBA00023043"/>
    </source>
</evidence>
<dbReference type="PROSITE" id="PS50297">
    <property type="entry name" value="ANK_REP_REGION"/>
    <property type="match status" value="2"/>
</dbReference>
<dbReference type="InterPro" id="IPR036770">
    <property type="entry name" value="Ankyrin_rpt-contain_sf"/>
</dbReference>
<dbReference type="Gene3D" id="1.25.40.20">
    <property type="entry name" value="Ankyrin repeat-containing domain"/>
    <property type="match status" value="2"/>
</dbReference>
<dbReference type="EMBL" id="BEYU01000538">
    <property type="protein sequence ID" value="GBG35248.1"/>
    <property type="molecule type" value="Genomic_DNA"/>
</dbReference>
<keyword evidence="4" id="KW-0418">Kinase</keyword>
<accession>A0A2R5GZL0</accession>
<feature type="non-terminal residue" evidence="4">
    <location>
        <position position="168"/>
    </location>
</feature>
<feature type="repeat" description="ANK" evidence="3">
    <location>
        <begin position="103"/>
        <end position="135"/>
    </location>
</feature>
<reference evidence="4 5" key="1">
    <citation type="submission" date="2017-12" db="EMBL/GenBank/DDBJ databases">
        <title>Sequencing, de novo assembly and annotation of complete genome of a new Thraustochytrid species, strain FCC1311.</title>
        <authorList>
            <person name="Sedici K."/>
            <person name="Godart F."/>
            <person name="Aiese Cigliano R."/>
            <person name="Sanseverino W."/>
            <person name="Barakat M."/>
            <person name="Ortet P."/>
            <person name="Marechal E."/>
            <person name="Cagnac O."/>
            <person name="Amato A."/>
        </authorList>
    </citation>
    <scope>NUCLEOTIDE SEQUENCE [LARGE SCALE GENOMIC DNA]</scope>
</reference>
<comment type="caution">
    <text evidence="4">The sequence shown here is derived from an EMBL/GenBank/DDBJ whole genome shotgun (WGS) entry which is preliminary data.</text>
</comment>
<dbReference type="InterPro" id="IPR002110">
    <property type="entry name" value="Ankyrin_rpt"/>
</dbReference>
<name>A0A2R5GZL0_9STRA</name>
<keyword evidence="1" id="KW-0677">Repeat</keyword>
<dbReference type="PROSITE" id="PS50088">
    <property type="entry name" value="ANK_REPEAT"/>
    <property type="match status" value="2"/>
</dbReference>
<gene>
    <name evidence="4" type="ORF">FCC1311_114712</name>
</gene>
<keyword evidence="4" id="KW-0808">Transferase</keyword>
<dbReference type="OrthoDB" id="59416at2759"/>
<protein>
    <submittedName>
        <fullName evidence="4">Ankyrin repeat and protein kinase domain-containing protein 1</fullName>
    </submittedName>
</protein>
<dbReference type="SMART" id="SM00248">
    <property type="entry name" value="ANK"/>
    <property type="match status" value="3"/>
</dbReference>
<dbReference type="SUPFAM" id="SSF48403">
    <property type="entry name" value="Ankyrin repeat"/>
    <property type="match status" value="1"/>
</dbReference>
<proteinExistence type="predicted"/>
<dbReference type="InParanoid" id="A0A2R5GZL0"/>
<dbReference type="PANTHER" id="PTHR24173:SF74">
    <property type="entry name" value="ANKYRIN REPEAT DOMAIN-CONTAINING PROTEIN 16"/>
    <property type="match status" value="1"/>
</dbReference>
<organism evidence="4 5">
    <name type="scientific">Hondaea fermentalgiana</name>
    <dbReference type="NCBI Taxonomy" id="2315210"/>
    <lineage>
        <taxon>Eukaryota</taxon>
        <taxon>Sar</taxon>
        <taxon>Stramenopiles</taxon>
        <taxon>Bigyra</taxon>
        <taxon>Labyrinthulomycetes</taxon>
        <taxon>Thraustochytrida</taxon>
        <taxon>Thraustochytriidae</taxon>
        <taxon>Hondaea</taxon>
    </lineage>
</organism>
<sequence length="168" mass="18438">MASMFRLIKDGDLAGVQRAVQKDPALLNATLSLEQHTPLMWALDPNSGGQPAIAQWLIERGAKLDLQANDGNTALMFVCRYDQPDMAHLLIERGAKLDLQANDGWTALMTACRYDQPDTAQLLIERGAKIDLQNNEGTTALLLACRQPFEPHHTAAGLLRSLKLCYAA</sequence>
<dbReference type="PANTHER" id="PTHR24173">
    <property type="entry name" value="ANKYRIN REPEAT CONTAINING"/>
    <property type="match status" value="1"/>
</dbReference>
<evidence type="ECO:0000313" key="4">
    <source>
        <dbReference type="EMBL" id="GBG35248.1"/>
    </source>
</evidence>
<dbReference type="GO" id="GO:0016301">
    <property type="term" value="F:kinase activity"/>
    <property type="evidence" value="ECO:0007669"/>
    <property type="project" value="UniProtKB-KW"/>
</dbReference>
<feature type="repeat" description="ANK" evidence="3">
    <location>
        <begin position="70"/>
        <end position="102"/>
    </location>
</feature>
<evidence type="ECO:0000256" key="1">
    <source>
        <dbReference type="ARBA" id="ARBA00022737"/>
    </source>
</evidence>
<keyword evidence="2 3" id="KW-0040">ANK repeat</keyword>
<keyword evidence="5" id="KW-1185">Reference proteome</keyword>
<dbReference type="Pfam" id="PF12796">
    <property type="entry name" value="Ank_2"/>
    <property type="match status" value="1"/>
</dbReference>
<evidence type="ECO:0000256" key="3">
    <source>
        <dbReference type="PROSITE-ProRule" id="PRU00023"/>
    </source>
</evidence>
<evidence type="ECO:0000313" key="5">
    <source>
        <dbReference type="Proteomes" id="UP000241890"/>
    </source>
</evidence>
<dbReference type="Proteomes" id="UP000241890">
    <property type="component" value="Unassembled WGS sequence"/>
</dbReference>